<evidence type="ECO:0000313" key="9">
    <source>
        <dbReference type="Proteomes" id="UP000327157"/>
    </source>
</evidence>
<comment type="subcellular location">
    <subcellularLocation>
        <location evidence="1">Nucleus</location>
    </subcellularLocation>
</comment>
<dbReference type="Gene3D" id="1.25.40.20">
    <property type="entry name" value="Ankyrin repeat-containing domain"/>
    <property type="match status" value="1"/>
</dbReference>
<evidence type="ECO:0000256" key="5">
    <source>
        <dbReference type="ARBA" id="ARBA00023242"/>
    </source>
</evidence>
<feature type="compositionally biased region" description="Basic residues" evidence="7">
    <location>
        <begin position="101"/>
        <end position="111"/>
    </location>
</feature>
<feature type="region of interest" description="Disordered" evidence="7">
    <location>
        <begin position="52"/>
        <end position="83"/>
    </location>
</feature>
<dbReference type="InterPro" id="IPR002110">
    <property type="entry name" value="Ankyrin_rpt"/>
</dbReference>
<dbReference type="CDD" id="cd10017">
    <property type="entry name" value="B3_DNA"/>
    <property type="match status" value="1"/>
</dbReference>
<keyword evidence="6" id="KW-0040">ANK repeat</keyword>
<name>A0A5N5H0C8_9ROSA</name>
<proteinExistence type="predicted"/>
<dbReference type="Proteomes" id="UP000327157">
    <property type="component" value="Chromosome 4"/>
</dbReference>
<dbReference type="SUPFAM" id="SSF48403">
    <property type="entry name" value="Ankyrin repeat"/>
    <property type="match status" value="1"/>
</dbReference>
<evidence type="ECO:0000256" key="2">
    <source>
        <dbReference type="ARBA" id="ARBA00023015"/>
    </source>
</evidence>
<evidence type="ECO:0000256" key="4">
    <source>
        <dbReference type="ARBA" id="ARBA00023163"/>
    </source>
</evidence>
<evidence type="ECO:0000256" key="6">
    <source>
        <dbReference type="PROSITE-ProRule" id="PRU00023"/>
    </source>
</evidence>
<evidence type="ECO:0000313" key="8">
    <source>
        <dbReference type="EMBL" id="KAB2621336.1"/>
    </source>
</evidence>
<keyword evidence="2" id="KW-0805">Transcription regulation</keyword>
<accession>A0A5N5H0C8</accession>
<dbReference type="Pfam" id="PF03754">
    <property type="entry name" value="At2g31720-like"/>
    <property type="match status" value="1"/>
</dbReference>
<reference evidence="8 9" key="3">
    <citation type="submission" date="2019-11" db="EMBL/GenBank/DDBJ databases">
        <title>A de novo genome assembly of a pear dwarfing rootstock.</title>
        <authorList>
            <person name="Wang F."/>
            <person name="Wang J."/>
            <person name="Li S."/>
            <person name="Zhang Y."/>
            <person name="Fang M."/>
            <person name="Ma L."/>
            <person name="Zhao Y."/>
            <person name="Jiang S."/>
        </authorList>
    </citation>
    <scope>NUCLEOTIDE SEQUENCE [LARGE SCALE GENOMIC DNA]</scope>
    <source>
        <strain evidence="8">S2</strain>
        <tissue evidence="8">Leaf</tissue>
    </source>
</reference>
<dbReference type="SUPFAM" id="SSF101936">
    <property type="entry name" value="DNA-binding pseudobarrel domain"/>
    <property type="match status" value="1"/>
</dbReference>
<dbReference type="PROSITE" id="PS50088">
    <property type="entry name" value="ANK_REPEAT"/>
    <property type="match status" value="1"/>
</dbReference>
<dbReference type="Gene3D" id="2.40.330.10">
    <property type="entry name" value="DNA-binding pseudobarrel domain"/>
    <property type="match status" value="1"/>
</dbReference>
<organism evidence="8 9">
    <name type="scientific">Pyrus ussuriensis x Pyrus communis</name>
    <dbReference type="NCBI Taxonomy" id="2448454"/>
    <lineage>
        <taxon>Eukaryota</taxon>
        <taxon>Viridiplantae</taxon>
        <taxon>Streptophyta</taxon>
        <taxon>Embryophyta</taxon>
        <taxon>Tracheophyta</taxon>
        <taxon>Spermatophyta</taxon>
        <taxon>Magnoliopsida</taxon>
        <taxon>eudicotyledons</taxon>
        <taxon>Gunneridae</taxon>
        <taxon>Pentapetalae</taxon>
        <taxon>rosids</taxon>
        <taxon>fabids</taxon>
        <taxon>Rosales</taxon>
        <taxon>Rosaceae</taxon>
        <taxon>Amygdaloideae</taxon>
        <taxon>Maleae</taxon>
        <taxon>Pyrus</taxon>
    </lineage>
</organism>
<feature type="region of interest" description="Disordered" evidence="7">
    <location>
        <begin position="99"/>
        <end position="129"/>
    </location>
</feature>
<sequence length="672" mass="75255">MATKITLDYVRKLQVESFTKMLAEVKAVAKNRDEELSMLEQKVLLDLFQNKGKKSTESKKRKAASASNNQKIKKHNSGSSSQSMQDEYIYYKDCDGEDHGKKARTKKQKTAKKAESVKLSAPSIPLPPPELPKEFKEKIESMHGFQVQLMIQKQLFKTDLSYGHDRLSMPRNQVVNKHFLGEHEKRLENGRVVEVKVIDSGLKERKLWLAKWFTHTQSSYSYVLGRGWRTILKDEEVGLNENDVIQVWSFRYIDPNPDIKKEGLGFALVKIRGDGKKDFNASTSIERQQAIESAITKKDVNGSTSTDRQEAIVSQVIKNDEMETDANVSTCTERPEPVDLAMIKKEERTKDSICSTASEEAIESSKAKNKSLQAAVKATKHVSLNLKFRNIVRFSTQEFGKNLPMDQTLYEASHAGNMLLLSRRNTNGGGGPRDVCFLNKTCFAELRNQGGFTPMHIASANGYLDIVKENLCRLGAAVCHLRGGKHDLTPLHCAAICGRVEILKEIISACPESLEDVTLSGETAFHLAAKNNQVEAIHVLVELTDDSPMITVDMKRKILNMKNVTGNSALHVAITERRHEVVRCLVGSGVTELNHVNESGLTALDLVLRLPKISKSSYAEDKKTEGVLRSRGALRGRDLAAVNWLHMPSKAEARRFGLRKRVTRLGQLSIVY</sequence>
<comment type="caution">
    <text evidence="8">The sequence shown here is derived from an EMBL/GenBank/DDBJ whole genome shotgun (WGS) entry which is preliminary data.</text>
</comment>
<dbReference type="Pfam" id="PF12796">
    <property type="entry name" value="Ank_2"/>
    <property type="match status" value="1"/>
</dbReference>
<keyword evidence="4" id="KW-0804">Transcription</keyword>
<dbReference type="InterPro" id="IPR036770">
    <property type="entry name" value="Ankyrin_rpt-contain_sf"/>
</dbReference>
<dbReference type="GO" id="GO:0005634">
    <property type="term" value="C:nucleus"/>
    <property type="evidence" value="ECO:0007669"/>
    <property type="project" value="UniProtKB-SubCell"/>
</dbReference>
<dbReference type="InterPro" id="IPR015300">
    <property type="entry name" value="DNA-bd_pseudobarrel_sf"/>
</dbReference>
<dbReference type="InterPro" id="IPR005508">
    <property type="entry name" value="At2g31720-like"/>
</dbReference>
<dbReference type="SMART" id="SM00248">
    <property type="entry name" value="ANK"/>
    <property type="match status" value="4"/>
</dbReference>
<reference evidence="9" key="2">
    <citation type="submission" date="2019-10" db="EMBL/GenBank/DDBJ databases">
        <title>A de novo genome assembly of a pear dwarfing rootstock.</title>
        <authorList>
            <person name="Wang F."/>
            <person name="Wang J."/>
            <person name="Li S."/>
            <person name="Zhang Y."/>
            <person name="Fang M."/>
            <person name="Ma L."/>
            <person name="Zhao Y."/>
            <person name="Jiang S."/>
        </authorList>
    </citation>
    <scope>NUCLEOTIDE SEQUENCE [LARGE SCALE GENOMIC DNA]</scope>
</reference>
<keyword evidence="9" id="KW-1185">Reference proteome</keyword>
<keyword evidence="3" id="KW-0238">DNA-binding</keyword>
<dbReference type="Pfam" id="PF00023">
    <property type="entry name" value="Ank"/>
    <property type="match status" value="1"/>
</dbReference>
<dbReference type="AlphaFoldDB" id="A0A5N5H0C8"/>
<dbReference type="PROSITE" id="PS50297">
    <property type="entry name" value="ANK_REP_REGION"/>
    <property type="match status" value="1"/>
</dbReference>
<keyword evidence="5" id="KW-0539">Nucleus</keyword>
<gene>
    <name evidence="8" type="ORF">D8674_023518</name>
</gene>
<dbReference type="InterPro" id="IPR003340">
    <property type="entry name" value="B3_DNA-bd"/>
</dbReference>
<evidence type="ECO:0000256" key="1">
    <source>
        <dbReference type="ARBA" id="ARBA00004123"/>
    </source>
</evidence>
<dbReference type="PANTHER" id="PTHR31541">
    <property type="entry name" value="B3 DOMAIN PLANT PROTEIN-RELATED"/>
    <property type="match status" value="1"/>
</dbReference>
<dbReference type="EMBL" id="SMOL01000231">
    <property type="protein sequence ID" value="KAB2621336.1"/>
    <property type="molecule type" value="Genomic_DNA"/>
</dbReference>
<reference evidence="8 9" key="1">
    <citation type="submission" date="2019-09" db="EMBL/GenBank/DDBJ databases">
        <authorList>
            <person name="Ou C."/>
        </authorList>
    </citation>
    <scope>NUCLEOTIDE SEQUENCE [LARGE SCALE GENOMIC DNA]</scope>
    <source>
        <strain evidence="8">S2</strain>
        <tissue evidence="8">Leaf</tissue>
    </source>
</reference>
<evidence type="ECO:0000256" key="7">
    <source>
        <dbReference type="SAM" id="MobiDB-lite"/>
    </source>
</evidence>
<dbReference type="GO" id="GO:0003677">
    <property type="term" value="F:DNA binding"/>
    <property type="evidence" value="ECO:0007669"/>
    <property type="project" value="UniProtKB-KW"/>
</dbReference>
<dbReference type="OrthoDB" id="1166537at2759"/>
<dbReference type="PANTHER" id="PTHR31541:SF25">
    <property type="entry name" value="GAMMA-GLIADIN B"/>
    <property type="match status" value="1"/>
</dbReference>
<feature type="repeat" description="ANK" evidence="6">
    <location>
        <begin position="520"/>
        <end position="542"/>
    </location>
</feature>
<evidence type="ECO:0000256" key="3">
    <source>
        <dbReference type="ARBA" id="ARBA00023125"/>
    </source>
</evidence>
<protein>
    <submittedName>
        <fullName evidence="8">B3 domain-containing protein</fullName>
    </submittedName>
</protein>